<protein>
    <submittedName>
        <fullName evidence="4">Glucokinase</fullName>
        <ecNumber evidence="4">2.7.1.2</ecNumber>
    </submittedName>
</protein>
<comment type="caution">
    <text evidence="4">The sequence shown here is derived from an EMBL/GenBank/DDBJ whole genome shotgun (WGS) entry which is preliminary data.</text>
</comment>
<dbReference type="InterPro" id="IPR003836">
    <property type="entry name" value="Glucokinase"/>
</dbReference>
<evidence type="ECO:0000256" key="3">
    <source>
        <dbReference type="RuleBase" id="RU004046"/>
    </source>
</evidence>
<dbReference type="NCBIfam" id="TIGR00749">
    <property type="entry name" value="glk"/>
    <property type="match status" value="1"/>
</dbReference>
<evidence type="ECO:0000313" key="5">
    <source>
        <dbReference type="Proteomes" id="UP000537130"/>
    </source>
</evidence>
<dbReference type="PANTHER" id="PTHR47690">
    <property type="entry name" value="GLUCOKINASE"/>
    <property type="match status" value="1"/>
</dbReference>
<dbReference type="Gene3D" id="3.40.367.20">
    <property type="match status" value="1"/>
</dbReference>
<dbReference type="GO" id="GO:0005536">
    <property type="term" value="F:D-glucose binding"/>
    <property type="evidence" value="ECO:0007669"/>
    <property type="project" value="InterPro"/>
</dbReference>
<dbReference type="RefSeq" id="WP_183410684.1">
    <property type="nucleotide sequence ID" value="NZ_JACHWY010000002.1"/>
</dbReference>
<evidence type="ECO:0000313" key="4">
    <source>
        <dbReference type="EMBL" id="MBB3047935.1"/>
    </source>
</evidence>
<name>A0A7W4W5R7_9GAMM</name>
<gene>
    <name evidence="4" type="ORF">FHR99_002201</name>
</gene>
<comment type="similarity">
    <text evidence="3">Belongs to the bacterial glucokinase family.</text>
</comment>
<reference evidence="4 5" key="1">
    <citation type="submission" date="2020-08" db="EMBL/GenBank/DDBJ databases">
        <title>Genomic Encyclopedia of Type Strains, Phase III (KMG-III): the genomes of soil and plant-associated and newly described type strains.</title>
        <authorList>
            <person name="Whitman W."/>
        </authorList>
    </citation>
    <scope>NUCLEOTIDE SEQUENCE [LARGE SCALE GENOMIC DNA]</scope>
    <source>
        <strain evidence="4 5">CECT 8654</strain>
    </source>
</reference>
<dbReference type="CDD" id="cd24008">
    <property type="entry name" value="ASKHA_NBD_GLK"/>
    <property type="match status" value="1"/>
</dbReference>
<dbReference type="Gene3D" id="3.30.420.40">
    <property type="match status" value="1"/>
</dbReference>
<dbReference type="EC" id="2.7.1.2" evidence="4"/>
<dbReference type="GO" id="GO:0006096">
    <property type="term" value="P:glycolytic process"/>
    <property type="evidence" value="ECO:0007669"/>
    <property type="project" value="InterPro"/>
</dbReference>
<dbReference type="InterPro" id="IPR043129">
    <property type="entry name" value="ATPase_NBD"/>
</dbReference>
<dbReference type="GO" id="GO:0005524">
    <property type="term" value="F:ATP binding"/>
    <property type="evidence" value="ECO:0007669"/>
    <property type="project" value="InterPro"/>
</dbReference>
<keyword evidence="2 4" id="KW-0418">Kinase</keyword>
<organism evidence="4 5">
    <name type="scientific">Litorivivens lipolytica</name>
    <dbReference type="NCBI Taxonomy" id="1524264"/>
    <lineage>
        <taxon>Bacteria</taxon>
        <taxon>Pseudomonadati</taxon>
        <taxon>Pseudomonadota</taxon>
        <taxon>Gammaproteobacteria</taxon>
        <taxon>Litorivivens</taxon>
    </lineage>
</organism>
<dbReference type="InterPro" id="IPR050201">
    <property type="entry name" value="Bacterial_glucokinase"/>
</dbReference>
<dbReference type="GO" id="GO:0004340">
    <property type="term" value="F:glucokinase activity"/>
    <property type="evidence" value="ECO:0007669"/>
    <property type="project" value="UniProtKB-EC"/>
</dbReference>
<sequence>MHNPTQAIYIVADIGGTNARFAWVRADKRDLNGIEKFPCADFPLFVEAVRAYINRGHAESVAGICLAVAGPVEQDWIDLPNNHWAFSRRELEQQLGMPVTIINDFSAQVLSIAALREDALHWIGEPRPATDQPGVTAVLGPGTGLGVSGMMPSGEIIPSEGGHVGFAPTTRHQSQLLDVLWTRYERVSVERLLSGMGLANLYWANARLLGQEKELPAPEVTTGARAGDTLCVQAVKDFTDILGAVAGDTALAMGAYKGVYLSGGILPQMMDVIDVNDIRRSFEFKGRFSPLCAEIPLAIIVAEHPGLVGCAQALKSS</sequence>
<dbReference type="AlphaFoldDB" id="A0A7W4W5R7"/>
<accession>A0A7W4W5R7</accession>
<evidence type="ECO:0000256" key="1">
    <source>
        <dbReference type="ARBA" id="ARBA00022679"/>
    </source>
</evidence>
<dbReference type="Pfam" id="PF02685">
    <property type="entry name" value="Glucokinase"/>
    <property type="match status" value="1"/>
</dbReference>
<dbReference type="PANTHER" id="PTHR47690:SF1">
    <property type="entry name" value="GLUCOKINASE"/>
    <property type="match status" value="1"/>
</dbReference>
<dbReference type="SUPFAM" id="SSF53067">
    <property type="entry name" value="Actin-like ATPase domain"/>
    <property type="match status" value="1"/>
</dbReference>
<evidence type="ECO:0000256" key="2">
    <source>
        <dbReference type="ARBA" id="ARBA00022777"/>
    </source>
</evidence>
<keyword evidence="5" id="KW-1185">Reference proteome</keyword>
<keyword evidence="1 4" id="KW-0808">Transferase</keyword>
<dbReference type="EMBL" id="JACHWY010000002">
    <property type="protein sequence ID" value="MBB3047935.1"/>
    <property type="molecule type" value="Genomic_DNA"/>
</dbReference>
<dbReference type="Proteomes" id="UP000537130">
    <property type="component" value="Unassembled WGS sequence"/>
</dbReference>
<proteinExistence type="inferred from homology"/>
<dbReference type="GO" id="GO:0005829">
    <property type="term" value="C:cytosol"/>
    <property type="evidence" value="ECO:0007669"/>
    <property type="project" value="TreeGrafter"/>
</dbReference>